<dbReference type="KEGG" id="dhe:115483140"/>
<dbReference type="KEGG" id="dhe:115483139"/>
<proteinExistence type="predicted"/>
<protein>
    <submittedName>
        <fullName evidence="2 3">General odorant-binding protein 83a-like</fullName>
    </submittedName>
</protein>
<gene>
    <name evidence="2" type="primary">LOC115483139</name>
    <name evidence="3" type="synonym">LOC115483140</name>
</gene>
<keyword evidence="1" id="KW-1185">Reference proteome</keyword>
<evidence type="ECO:0000313" key="1">
    <source>
        <dbReference type="Proteomes" id="UP000504633"/>
    </source>
</evidence>
<dbReference type="Proteomes" id="UP000504633">
    <property type="component" value="Unplaced"/>
</dbReference>
<name>A0A6J2SR11_DROHY</name>
<dbReference type="RefSeq" id="XP_030080163.1">
    <property type="nucleotide sequence ID" value="XM_030224303.1"/>
</dbReference>
<evidence type="ECO:0000313" key="3">
    <source>
        <dbReference type="RefSeq" id="XP_030080164.1"/>
    </source>
</evidence>
<organism evidence="1 2">
    <name type="scientific">Drosophila hydei</name>
    <name type="common">Fruit fly</name>
    <dbReference type="NCBI Taxonomy" id="7224"/>
    <lineage>
        <taxon>Eukaryota</taxon>
        <taxon>Metazoa</taxon>
        <taxon>Ecdysozoa</taxon>
        <taxon>Arthropoda</taxon>
        <taxon>Hexapoda</taxon>
        <taxon>Insecta</taxon>
        <taxon>Pterygota</taxon>
        <taxon>Neoptera</taxon>
        <taxon>Endopterygota</taxon>
        <taxon>Diptera</taxon>
        <taxon>Brachycera</taxon>
        <taxon>Muscomorpha</taxon>
        <taxon>Ephydroidea</taxon>
        <taxon>Drosophilidae</taxon>
        <taxon>Drosophila</taxon>
    </lineage>
</organism>
<dbReference type="OrthoDB" id="7881430at2759"/>
<dbReference type="CDD" id="cd23992">
    <property type="entry name" value="PBP_GOBP"/>
    <property type="match status" value="1"/>
</dbReference>
<sequence>MAKLFHDICVEQSTQLTASIKEFSDGALHEDEKHNYYMNCLFHEFEVVDDNGDAHLDTLFRSVPHSIRDNLIAMSQ</sequence>
<dbReference type="RefSeq" id="XP_030080164.1">
    <property type="nucleotide sequence ID" value="XM_030224304.1"/>
</dbReference>
<dbReference type="AlphaFoldDB" id="A0A6J2SR11"/>
<dbReference type="GO" id="GO:0005549">
    <property type="term" value="F:odorant binding"/>
    <property type="evidence" value="ECO:0007669"/>
    <property type="project" value="InterPro"/>
</dbReference>
<dbReference type="InterPro" id="IPR006170">
    <property type="entry name" value="PBP/GOBP"/>
</dbReference>
<evidence type="ECO:0000313" key="2">
    <source>
        <dbReference type="RefSeq" id="XP_030080163.1"/>
    </source>
</evidence>
<dbReference type="GeneID" id="115483139"/>
<dbReference type="Pfam" id="PF01395">
    <property type="entry name" value="PBP_GOBP"/>
    <property type="match status" value="1"/>
</dbReference>
<dbReference type="InterPro" id="IPR036728">
    <property type="entry name" value="PBP_GOBP_sf"/>
</dbReference>
<accession>A0A6J2SR11</accession>
<dbReference type="Gene3D" id="1.10.238.20">
    <property type="entry name" value="Pheromone/general odorant binding protein domain"/>
    <property type="match status" value="1"/>
</dbReference>
<reference evidence="2 3" key="1">
    <citation type="submission" date="2025-04" db="UniProtKB">
        <authorList>
            <consortium name="RefSeq"/>
        </authorList>
    </citation>
    <scope>IDENTIFICATION</scope>
    <source>
        <strain evidence="2 3">15085-1641.00</strain>
        <tissue evidence="2 3">Whole body</tissue>
    </source>
</reference>
<dbReference type="PRINTS" id="PR00485">
    <property type="entry name" value="MEALWORMBTLB"/>
</dbReference>
<dbReference type="SUPFAM" id="SSF47565">
    <property type="entry name" value="Insect pheromone/odorant-binding proteins"/>
    <property type="match status" value="1"/>
</dbReference>